<organism evidence="2 3">
    <name type="scientific">Roseateles saccharophilus</name>
    <name type="common">Pseudomonas saccharophila</name>
    <dbReference type="NCBI Taxonomy" id="304"/>
    <lineage>
        <taxon>Bacteria</taxon>
        <taxon>Pseudomonadati</taxon>
        <taxon>Pseudomonadota</taxon>
        <taxon>Betaproteobacteria</taxon>
        <taxon>Burkholderiales</taxon>
        <taxon>Sphaerotilaceae</taxon>
        <taxon>Roseateles</taxon>
    </lineage>
</organism>
<dbReference type="PANTHER" id="PTHR37489:SF1">
    <property type="entry name" value="DUF3500 DOMAIN-CONTAINING PROTEIN"/>
    <property type="match status" value="1"/>
</dbReference>
<name>A0ABU1YWK6_ROSSA</name>
<sequence length="344" mass="37696">MKRRRFLLVSSLLVAWLGLMPPLQAQPLSAPQAAGQLLQATPAAQRGALLLPFTDAARSDWHYTPRRRDGVAWKAMSPAQRDATTALLRTALNESGLDKVRALMALEIALRQLEGSGSWRDPENYAVAIYGQPGAGGWGWRIEGHHLSLHFSLAGDRYVATLPQFFGANPATDPRQGFRLLGTEEDLARQWLASLTPAQRGHAVFSSRPFGDIVSRNAPHARPLDAVGLPFADMDAGQQARLLKLVAAFADHLQPDLAQARLARVRAAPLDGIRMGWAGSTQAGQPFYFRIQGAGFLIEFDNSGGNHIHSVWRDFDGDFGRDVLGEHYRSAEGSKHRHRPPTSP</sequence>
<gene>
    <name evidence="2" type="ORF">J2X20_005314</name>
</gene>
<feature type="chain" id="PRO_5046314591" description="DUF3500 domain-containing protein" evidence="1">
    <location>
        <begin position="26"/>
        <end position="344"/>
    </location>
</feature>
<dbReference type="PANTHER" id="PTHR37489">
    <property type="entry name" value="DUF3500 DOMAIN-CONTAINING PROTEIN"/>
    <property type="match status" value="1"/>
</dbReference>
<accession>A0ABU1YWK6</accession>
<dbReference type="Proteomes" id="UP001180453">
    <property type="component" value="Unassembled WGS sequence"/>
</dbReference>
<evidence type="ECO:0000313" key="3">
    <source>
        <dbReference type="Proteomes" id="UP001180453"/>
    </source>
</evidence>
<protein>
    <recommendedName>
        <fullName evidence="4">DUF3500 domain-containing protein</fullName>
    </recommendedName>
</protein>
<evidence type="ECO:0000256" key="1">
    <source>
        <dbReference type="SAM" id="SignalP"/>
    </source>
</evidence>
<feature type="signal peptide" evidence="1">
    <location>
        <begin position="1"/>
        <end position="25"/>
    </location>
</feature>
<proteinExistence type="predicted"/>
<dbReference type="Pfam" id="PF12006">
    <property type="entry name" value="DUF3500"/>
    <property type="match status" value="1"/>
</dbReference>
<evidence type="ECO:0008006" key="4">
    <source>
        <dbReference type="Google" id="ProtNLM"/>
    </source>
</evidence>
<comment type="caution">
    <text evidence="2">The sequence shown here is derived from an EMBL/GenBank/DDBJ whole genome shotgun (WGS) entry which is preliminary data.</text>
</comment>
<dbReference type="RefSeq" id="WP_310272122.1">
    <property type="nucleotide sequence ID" value="NZ_JAVDXU010000005.1"/>
</dbReference>
<reference evidence="2 3" key="1">
    <citation type="submission" date="2023-07" db="EMBL/GenBank/DDBJ databases">
        <title>Sorghum-associated microbial communities from plants grown in Nebraska, USA.</title>
        <authorList>
            <person name="Schachtman D."/>
        </authorList>
    </citation>
    <scope>NUCLEOTIDE SEQUENCE [LARGE SCALE GENOMIC DNA]</scope>
    <source>
        <strain evidence="2 3">BE314</strain>
    </source>
</reference>
<keyword evidence="1" id="KW-0732">Signal</keyword>
<keyword evidence="3" id="KW-1185">Reference proteome</keyword>
<evidence type="ECO:0000313" key="2">
    <source>
        <dbReference type="EMBL" id="MDR7272631.1"/>
    </source>
</evidence>
<dbReference type="InterPro" id="IPR021889">
    <property type="entry name" value="DUF3500"/>
</dbReference>
<dbReference type="EMBL" id="JAVDXU010000005">
    <property type="protein sequence ID" value="MDR7272631.1"/>
    <property type="molecule type" value="Genomic_DNA"/>
</dbReference>